<dbReference type="GO" id="GO:0016829">
    <property type="term" value="F:lyase activity"/>
    <property type="evidence" value="ECO:0007669"/>
    <property type="project" value="UniProtKB-KW"/>
</dbReference>
<dbReference type="Gene3D" id="3.90.1680.10">
    <property type="entry name" value="SOS response associated peptidase-like"/>
    <property type="match status" value="1"/>
</dbReference>
<accession>M2ZWG8</accession>
<feature type="region of interest" description="Disordered" evidence="8">
    <location>
        <begin position="382"/>
        <end position="447"/>
    </location>
</feature>
<keyword evidence="10" id="KW-1185">Reference proteome</keyword>
<evidence type="ECO:0000313" key="10">
    <source>
        <dbReference type="Proteomes" id="UP000016932"/>
    </source>
</evidence>
<dbReference type="OrthoDB" id="2111841at2759"/>
<name>M2ZWG8_PSEFD</name>
<dbReference type="InterPro" id="IPR036590">
    <property type="entry name" value="SRAP-like"/>
</dbReference>
<feature type="compositionally biased region" description="Low complexity" evidence="8">
    <location>
        <begin position="404"/>
        <end position="415"/>
    </location>
</feature>
<evidence type="ECO:0000256" key="3">
    <source>
        <dbReference type="ARBA" id="ARBA00022763"/>
    </source>
</evidence>
<organism evidence="9 10">
    <name type="scientific">Pseudocercospora fijiensis (strain CIRAD86)</name>
    <name type="common">Black leaf streak disease fungus</name>
    <name type="synonym">Mycosphaerella fijiensis</name>
    <dbReference type="NCBI Taxonomy" id="383855"/>
    <lineage>
        <taxon>Eukaryota</taxon>
        <taxon>Fungi</taxon>
        <taxon>Dikarya</taxon>
        <taxon>Ascomycota</taxon>
        <taxon>Pezizomycotina</taxon>
        <taxon>Dothideomycetes</taxon>
        <taxon>Dothideomycetidae</taxon>
        <taxon>Mycosphaerellales</taxon>
        <taxon>Mycosphaerellaceae</taxon>
        <taxon>Pseudocercospora</taxon>
    </lineage>
</organism>
<dbReference type="GO" id="GO:0003697">
    <property type="term" value="F:single-stranded DNA binding"/>
    <property type="evidence" value="ECO:0007669"/>
    <property type="project" value="InterPro"/>
</dbReference>
<dbReference type="GO" id="GO:0006508">
    <property type="term" value="P:proteolysis"/>
    <property type="evidence" value="ECO:0007669"/>
    <property type="project" value="UniProtKB-KW"/>
</dbReference>
<dbReference type="PANTHER" id="PTHR13604">
    <property type="entry name" value="DC12-RELATED"/>
    <property type="match status" value="1"/>
</dbReference>
<dbReference type="InterPro" id="IPR003738">
    <property type="entry name" value="SRAP"/>
</dbReference>
<dbReference type="GO" id="GO:0106300">
    <property type="term" value="P:protein-DNA covalent cross-linking repair"/>
    <property type="evidence" value="ECO:0007669"/>
    <property type="project" value="InterPro"/>
</dbReference>
<evidence type="ECO:0008006" key="11">
    <source>
        <dbReference type="Google" id="ProtNLM"/>
    </source>
</evidence>
<evidence type="ECO:0000256" key="2">
    <source>
        <dbReference type="ARBA" id="ARBA00022670"/>
    </source>
</evidence>
<sequence length="447" mass="50337">MCGRYVLHMRPSEVRRHLADQNMPVDDAPDDDNPQLRQSYNFAPGYHGLIYRAQTSDRGAGENEDEDAQSKNGEPSPKKAKLSLTPQAVDGRATQEIKYKLQAAKWGLVPFWTKRPPDYGSQMRTINCRDDSLIENRGMWNTMKQRKRCIVVAEGFYEWLKKNNGKEKIPHFMKRKDGQLMAFAGLWDMVQYEGSEEKLYTYTIITTDSNKQLKFLHDRMPVILEPGSHAMRMWLDPNNIGWSKELQSILKPFEGELECYPVDKAVGKVGNNSPAFVIPIDSKENKKNIANFFGTQRATAHEVAAKNEAARMDDFKLEQHQDTTAKVENTEDNTPLPKPKNESDEDLSRRIKKETAELGDQDIIKAADQQIEKGIKREMSEIDNQSLINAAESPPKKAIKTEHPSSTPSSAAKSTGGKKTRSATTNSTVAKTPTKGGNAKITSFFGK</sequence>
<dbReference type="GeneID" id="19339286"/>
<evidence type="ECO:0000256" key="1">
    <source>
        <dbReference type="ARBA" id="ARBA00008136"/>
    </source>
</evidence>
<dbReference type="KEGG" id="pfj:MYCFIDRAFT_39318"/>
<keyword evidence="2" id="KW-0645">Protease</keyword>
<dbReference type="RefSeq" id="XP_007925801.1">
    <property type="nucleotide sequence ID" value="XM_007927610.1"/>
</dbReference>
<keyword evidence="5" id="KW-0190">Covalent protein-DNA linkage</keyword>
<evidence type="ECO:0000256" key="8">
    <source>
        <dbReference type="SAM" id="MobiDB-lite"/>
    </source>
</evidence>
<feature type="compositionally biased region" description="Polar residues" evidence="8">
    <location>
        <begin position="422"/>
        <end position="431"/>
    </location>
</feature>
<feature type="region of interest" description="Disordered" evidence="8">
    <location>
        <begin position="322"/>
        <end position="348"/>
    </location>
</feature>
<dbReference type="EMBL" id="KB446558">
    <property type="protein sequence ID" value="EME83334.1"/>
    <property type="molecule type" value="Genomic_DNA"/>
</dbReference>
<dbReference type="GO" id="GO:0008233">
    <property type="term" value="F:peptidase activity"/>
    <property type="evidence" value="ECO:0007669"/>
    <property type="project" value="UniProtKB-KW"/>
</dbReference>
<protein>
    <recommendedName>
        <fullName evidence="11">DUF159 domain protein</fullName>
    </recommendedName>
</protein>
<dbReference type="STRING" id="383855.M2ZWG8"/>
<evidence type="ECO:0000256" key="6">
    <source>
        <dbReference type="ARBA" id="ARBA00023125"/>
    </source>
</evidence>
<keyword evidence="3" id="KW-0227">DNA damage</keyword>
<dbReference type="HOGENOM" id="CLU_035990_0_3_1"/>
<keyword evidence="4" id="KW-0378">Hydrolase</keyword>
<comment type="similarity">
    <text evidence="1">Belongs to the SOS response-associated peptidase family.</text>
</comment>
<dbReference type="SUPFAM" id="SSF143081">
    <property type="entry name" value="BB1717-like"/>
    <property type="match status" value="1"/>
</dbReference>
<dbReference type="PANTHER" id="PTHR13604:SF0">
    <property type="entry name" value="ABASIC SITE PROCESSING PROTEIN HMCES"/>
    <property type="match status" value="1"/>
</dbReference>
<feature type="compositionally biased region" description="Basic and acidic residues" evidence="8">
    <location>
        <begin position="339"/>
        <end position="348"/>
    </location>
</feature>
<reference evidence="9 10" key="1">
    <citation type="journal article" date="2012" name="PLoS Pathog.">
        <title>Diverse lifestyles and strategies of plant pathogenesis encoded in the genomes of eighteen Dothideomycetes fungi.</title>
        <authorList>
            <person name="Ohm R.A."/>
            <person name="Feau N."/>
            <person name="Henrissat B."/>
            <person name="Schoch C.L."/>
            <person name="Horwitz B.A."/>
            <person name="Barry K.W."/>
            <person name="Condon B.J."/>
            <person name="Copeland A.C."/>
            <person name="Dhillon B."/>
            <person name="Glaser F."/>
            <person name="Hesse C.N."/>
            <person name="Kosti I."/>
            <person name="LaButti K."/>
            <person name="Lindquist E.A."/>
            <person name="Lucas S."/>
            <person name="Salamov A.A."/>
            <person name="Bradshaw R.E."/>
            <person name="Ciuffetti L."/>
            <person name="Hamelin R.C."/>
            <person name="Kema G.H.J."/>
            <person name="Lawrence C."/>
            <person name="Scott J.A."/>
            <person name="Spatafora J.W."/>
            <person name="Turgeon B.G."/>
            <person name="de Wit P.J.G.M."/>
            <person name="Zhong S."/>
            <person name="Goodwin S.B."/>
            <person name="Grigoriev I.V."/>
        </authorList>
    </citation>
    <scope>NUCLEOTIDE SEQUENCE [LARGE SCALE GENOMIC DNA]</scope>
    <source>
        <strain evidence="9 10">CIRAD86</strain>
    </source>
</reference>
<dbReference type="AlphaFoldDB" id="M2ZWG8"/>
<keyword evidence="7" id="KW-0456">Lyase</keyword>
<evidence type="ECO:0000256" key="4">
    <source>
        <dbReference type="ARBA" id="ARBA00022801"/>
    </source>
</evidence>
<dbReference type="VEuPathDB" id="FungiDB:MYCFIDRAFT_39318"/>
<feature type="region of interest" description="Disordered" evidence="8">
    <location>
        <begin position="56"/>
        <end position="87"/>
    </location>
</feature>
<evidence type="ECO:0000256" key="5">
    <source>
        <dbReference type="ARBA" id="ARBA00023124"/>
    </source>
</evidence>
<dbReference type="Proteomes" id="UP000016932">
    <property type="component" value="Unassembled WGS sequence"/>
</dbReference>
<dbReference type="eggNOG" id="KOG2618">
    <property type="taxonomic scope" value="Eukaryota"/>
</dbReference>
<gene>
    <name evidence="9" type="ORF">MYCFIDRAFT_39318</name>
</gene>
<keyword evidence="6" id="KW-0238">DNA-binding</keyword>
<evidence type="ECO:0000256" key="7">
    <source>
        <dbReference type="ARBA" id="ARBA00023239"/>
    </source>
</evidence>
<proteinExistence type="inferred from homology"/>
<evidence type="ECO:0000313" key="9">
    <source>
        <dbReference type="EMBL" id="EME83334.1"/>
    </source>
</evidence>
<dbReference type="Pfam" id="PF02586">
    <property type="entry name" value="SRAP"/>
    <property type="match status" value="1"/>
</dbReference>